<dbReference type="AlphaFoldDB" id="A0A915D1T8"/>
<dbReference type="GO" id="GO:0005886">
    <property type="term" value="C:plasma membrane"/>
    <property type="evidence" value="ECO:0007669"/>
    <property type="project" value="TreeGrafter"/>
</dbReference>
<protein>
    <submittedName>
        <fullName evidence="5">Immunoglobulin I-set domain-containing protein</fullName>
    </submittedName>
</protein>
<organism evidence="4 5">
    <name type="scientific">Ditylenchus dipsaci</name>
    <dbReference type="NCBI Taxonomy" id="166011"/>
    <lineage>
        <taxon>Eukaryota</taxon>
        <taxon>Metazoa</taxon>
        <taxon>Ecdysozoa</taxon>
        <taxon>Nematoda</taxon>
        <taxon>Chromadorea</taxon>
        <taxon>Rhabditida</taxon>
        <taxon>Tylenchina</taxon>
        <taxon>Tylenchomorpha</taxon>
        <taxon>Sphaerularioidea</taxon>
        <taxon>Anguinidae</taxon>
        <taxon>Anguininae</taxon>
        <taxon>Ditylenchus</taxon>
    </lineage>
</organism>
<evidence type="ECO:0000256" key="1">
    <source>
        <dbReference type="ARBA" id="ARBA00022737"/>
    </source>
</evidence>
<dbReference type="PANTHER" id="PTHR10075:SF100">
    <property type="entry name" value="FASCICLIN-2"/>
    <property type="match status" value="1"/>
</dbReference>
<evidence type="ECO:0000256" key="2">
    <source>
        <dbReference type="ARBA" id="ARBA00023319"/>
    </source>
</evidence>
<keyword evidence="1" id="KW-0677">Repeat</keyword>
<evidence type="ECO:0000313" key="4">
    <source>
        <dbReference type="Proteomes" id="UP000887574"/>
    </source>
</evidence>
<proteinExistence type="predicted"/>
<evidence type="ECO:0000313" key="5">
    <source>
        <dbReference type="WBParaSite" id="jg14653"/>
    </source>
</evidence>
<keyword evidence="2" id="KW-0393">Immunoglobulin domain</keyword>
<dbReference type="Proteomes" id="UP000887574">
    <property type="component" value="Unplaced"/>
</dbReference>
<accession>A0A915D1T8</accession>
<feature type="domain" description="Immunoglobulin I-set" evidence="3">
    <location>
        <begin position="357"/>
        <end position="416"/>
    </location>
</feature>
<dbReference type="GO" id="GO:0070593">
    <property type="term" value="P:dendrite self-avoidance"/>
    <property type="evidence" value="ECO:0007669"/>
    <property type="project" value="TreeGrafter"/>
</dbReference>
<dbReference type="Pfam" id="PF07679">
    <property type="entry name" value="I-set"/>
    <property type="match status" value="1"/>
</dbReference>
<dbReference type="WBParaSite" id="jg14653">
    <property type="protein sequence ID" value="jg14653"/>
    <property type="gene ID" value="jg14653"/>
</dbReference>
<dbReference type="GO" id="GO:0098632">
    <property type="term" value="F:cell-cell adhesion mediator activity"/>
    <property type="evidence" value="ECO:0007669"/>
    <property type="project" value="TreeGrafter"/>
</dbReference>
<dbReference type="PANTHER" id="PTHR10075">
    <property type="entry name" value="BASIGIN RELATED"/>
    <property type="match status" value="1"/>
</dbReference>
<dbReference type="InterPro" id="IPR013098">
    <property type="entry name" value="Ig_I-set"/>
</dbReference>
<dbReference type="GO" id="GO:0007156">
    <property type="term" value="P:homophilic cell adhesion via plasma membrane adhesion molecules"/>
    <property type="evidence" value="ECO:0007669"/>
    <property type="project" value="TreeGrafter"/>
</dbReference>
<name>A0A915D1T8_9BILA</name>
<keyword evidence="4" id="KW-1185">Reference proteome</keyword>
<dbReference type="InterPro" id="IPR013783">
    <property type="entry name" value="Ig-like_fold"/>
</dbReference>
<dbReference type="Gene3D" id="2.60.40.10">
    <property type="entry name" value="Immunoglobulins"/>
    <property type="match status" value="1"/>
</dbReference>
<dbReference type="GO" id="GO:0030424">
    <property type="term" value="C:axon"/>
    <property type="evidence" value="ECO:0007669"/>
    <property type="project" value="TreeGrafter"/>
</dbReference>
<dbReference type="GO" id="GO:0007411">
    <property type="term" value="P:axon guidance"/>
    <property type="evidence" value="ECO:0007669"/>
    <property type="project" value="TreeGrafter"/>
</dbReference>
<sequence>MQAGIKELTWLIGGIPSIMAEKNQLPFDIWVKTTPSMTIKLKRSSMSSLSNTDEEYTYEKTFYDTNYDEDGTGGSKARRDNNRFALRKRTDEEDSFEITEVFLLPKQLLIMKVAIQKMKTDGNPGKKMKFVGTVRSAPATVRPAFIEAFRDTRLDVYPLSSNTRNALAGHTTIDNTGGTRIDCQAPRHYPKSHSFPGCTAALLNNLCKFLSEFLFLWTAHSIFLTICQKMKIVYVEISVVNLRITALTLVGNSSYNFRDDISSLLQTKNTAWAPAYCIGALPMRKQPYQLPKVVNMDLFRLVLPQYAGLKQHSFSDMGSHQHPHYQPNRVAMSKPSQFPPRIDEYQPNVFPEPAQSPAPMYKWSRVDGLKFSKRHRVINYGRVLRIDSVRLEDAVRYKCTAKNNIGTASAEIQLIVQAPTIVLRPMIDQLAAVNETVVFHCLVNDAINGLSRSNGNTNTVTSSSVEWFPRWTAIGAFC</sequence>
<reference evidence="5" key="1">
    <citation type="submission" date="2022-11" db="UniProtKB">
        <authorList>
            <consortium name="WormBaseParasite"/>
        </authorList>
    </citation>
    <scope>IDENTIFICATION</scope>
</reference>
<evidence type="ECO:0000259" key="3">
    <source>
        <dbReference type="Pfam" id="PF07679"/>
    </source>
</evidence>
<dbReference type="SUPFAM" id="SSF48726">
    <property type="entry name" value="Immunoglobulin"/>
    <property type="match status" value="1"/>
</dbReference>
<dbReference type="InterPro" id="IPR036179">
    <property type="entry name" value="Ig-like_dom_sf"/>
</dbReference>